<feature type="transmembrane region" description="Helical" evidence="6">
    <location>
        <begin position="362"/>
        <end position="384"/>
    </location>
</feature>
<feature type="transmembrane region" description="Helical" evidence="6">
    <location>
        <begin position="335"/>
        <end position="355"/>
    </location>
</feature>
<evidence type="ECO:0000313" key="8">
    <source>
        <dbReference type="Proteomes" id="UP000019591"/>
    </source>
</evidence>
<evidence type="ECO:0000256" key="3">
    <source>
        <dbReference type="ARBA" id="ARBA00022692"/>
    </source>
</evidence>
<dbReference type="PATRIC" id="fig|1286171.3.peg.1954"/>
<dbReference type="HOGENOM" id="CLU_557527_0_0_9"/>
<dbReference type="KEGG" id="eac:EAL2_c20070"/>
<keyword evidence="4 6" id="KW-1133">Transmembrane helix</keyword>
<feature type="transmembrane region" description="Helical" evidence="6">
    <location>
        <begin position="390"/>
        <end position="408"/>
    </location>
</feature>
<keyword evidence="5 6" id="KW-0472">Membrane</keyword>
<feature type="transmembrane region" description="Helical" evidence="6">
    <location>
        <begin position="420"/>
        <end position="442"/>
    </location>
</feature>
<dbReference type="AlphaFoldDB" id="W8THI1"/>
<keyword evidence="2" id="KW-1003">Cell membrane</keyword>
<proteinExistence type="predicted"/>
<name>W8THI1_PEPAC</name>
<dbReference type="eggNOG" id="COG2244">
    <property type="taxonomic scope" value="Bacteria"/>
</dbReference>
<comment type="subcellular location">
    <subcellularLocation>
        <location evidence="1">Cell membrane</location>
        <topology evidence="1">Multi-pass membrane protein</topology>
    </subcellularLocation>
</comment>
<evidence type="ECO:0000256" key="5">
    <source>
        <dbReference type="ARBA" id="ARBA00023136"/>
    </source>
</evidence>
<keyword evidence="8" id="KW-1185">Reference proteome</keyword>
<feature type="transmembrane region" description="Helical" evidence="6">
    <location>
        <begin position="217"/>
        <end position="235"/>
    </location>
</feature>
<dbReference type="EMBL" id="CP007452">
    <property type="protein sequence ID" value="AHM57288.1"/>
    <property type="molecule type" value="Genomic_DNA"/>
</dbReference>
<dbReference type="Proteomes" id="UP000019591">
    <property type="component" value="Chromosome"/>
</dbReference>
<evidence type="ECO:0000256" key="1">
    <source>
        <dbReference type="ARBA" id="ARBA00004651"/>
    </source>
</evidence>
<evidence type="ECO:0000256" key="2">
    <source>
        <dbReference type="ARBA" id="ARBA00022475"/>
    </source>
</evidence>
<feature type="transmembrane region" description="Helical" evidence="6">
    <location>
        <begin position="454"/>
        <end position="476"/>
    </location>
</feature>
<dbReference type="OrthoDB" id="2081308at2"/>
<dbReference type="PANTHER" id="PTHR30250:SF11">
    <property type="entry name" value="O-ANTIGEN TRANSPORTER-RELATED"/>
    <property type="match status" value="1"/>
</dbReference>
<organism evidence="7 8">
    <name type="scientific">Peptoclostridium acidaminophilum DSM 3953</name>
    <dbReference type="NCBI Taxonomy" id="1286171"/>
    <lineage>
        <taxon>Bacteria</taxon>
        <taxon>Bacillati</taxon>
        <taxon>Bacillota</taxon>
        <taxon>Clostridia</taxon>
        <taxon>Peptostreptococcales</taxon>
        <taxon>Peptoclostridiaceae</taxon>
        <taxon>Peptoclostridium</taxon>
    </lineage>
</organism>
<dbReference type="GO" id="GO:0005886">
    <property type="term" value="C:plasma membrane"/>
    <property type="evidence" value="ECO:0007669"/>
    <property type="project" value="UniProtKB-SubCell"/>
</dbReference>
<keyword evidence="3 6" id="KW-0812">Transmembrane</keyword>
<feature type="transmembrane region" description="Helical" evidence="6">
    <location>
        <begin position="178"/>
        <end position="196"/>
    </location>
</feature>
<accession>W8THI1</accession>
<feature type="transmembrane region" description="Helical" evidence="6">
    <location>
        <begin position="155"/>
        <end position="172"/>
    </location>
</feature>
<evidence type="ECO:0000313" key="7">
    <source>
        <dbReference type="EMBL" id="AHM57288.1"/>
    </source>
</evidence>
<protein>
    <recommendedName>
        <fullName evidence="9">Polysaccharide biosynthesis protein</fullName>
    </recommendedName>
</protein>
<sequence length="489" mass="55332">MQRNSNSFIDIVAITLARIVTMTTSIVQAMILSRLFDKYDYGTYSQIIIVMTILTNVTSFGLSSAVKYFASKTTNLNKQKEYFETIFNLNIITGIIGATILILTRDLVANYFSNPALQVMLLYVALRPMISNLVLDYQNIFIANGMSLIISYRNIGIGISQLIITGIGAFILRDIKYILILLLLLDVLQLIYFYFISRNRLYLNMQWKINKHLVHEIFSYSVPLAVALMIGTINIEVDKLIIGRFFSTDELAVYTNMSRELPFSFIAVAISTVTLPKIINKFSDGKLADAKQIWAFSISLGFISTTMFCVLALLLHKEIITFLYSDKYLGSESVFVIYILVQLFRYTYFGTALNAAGMSRVILFYALITLALNVILDFTFLYYIGFIGPAYASLISIAFMGLIQLIHGSKILKSSFFELFIIKHNLTSIVVFAIVGLLLFPLKNHLITYGYNNISILVIISGLYCLMTIILLFPMIKKIVRMLNLLTEA</sequence>
<dbReference type="RefSeq" id="WP_025436226.1">
    <property type="nucleotide sequence ID" value="NZ_CP007452.1"/>
</dbReference>
<evidence type="ECO:0000256" key="4">
    <source>
        <dbReference type="ARBA" id="ARBA00022989"/>
    </source>
</evidence>
<dbReference type="Pfam" id="PF13440">
    <property type="entry name" value="Polysacc_synt_3"/>
    <property type="match status" value="1"/>
</dbReference>
<dbReference type="PANTHER" id="PTHR30250">
    <property type="entry name" value="PST FAMILY PREDICTED COLANIC ACID TRANSPORTER"/>
    <property type="match status" value="1"/>
</dbReference>
<gene>
    <name evidence="7" type="ORF">EAL2_c20070</name>
</gene>
<feature type="transmembrane region" description="Helical" evidence="6">
    <location>
        <begin position="116"/>
        <end position="135"/>
    </location>
</feature>
<evidence type="ECO:0000256" key="6">
    <source>
        <dbReference type="SAM" id="Phobius"/>
    </source>
</evidence>
<feature type="transmembrane region" description="Helical" evidence="6">
    <location>
        <begin position="12"/>
        <end position="32"/>
    </location>
</feature>
<dbReference type="STRING" id="1286171.EAL2_c20070"/>
<reference evidence="7 8" key="1">
    <citation type="journal article" date="2014" name="Genome Announc.">
        <title>Complete Genome Sequence of Amino Acid-Utilizing Eubacterium acidaminophilum al-2 (DSM 3953).</title>
        <authorList>
            <person name="Poehlein A."/>
            <person name="Andreesen J.R."/>
            <person name="Daniel R."/>
        </authorList>
    </citation>
    <scope>NUCLEOTIDE SEQUENCE [LARGE SCALE GENOMIC DNA]</scope>
    <source>
        <strain evidence="7 8">DSM 3953</strain>
    </source>
</reference>
<feature type="transmembrane region" description="Helical" evidence="6">
    <location>
        <begin position="292"/>
        <end position="315"/>
    </location>
</feature>
<feature type="transmembrane region" description="Helical" evidence="6">
    <location>
        <begin position="44"/>
        <end position="70"/>
    </location>
</feature>
<dbReference type="InterPro" id="IPR050833">
    <property type="entry name" value="Poly_Biosynth_Transport"/>
</dbReference>
<feature type="transmembrane region" description="Helical" evidence="6">
    <location>
        <begin position="82"/>
        <end position="104"/>
    </location>
</feature>
<evidence type="ECO:0008006" key="9">
    <source>
        <dbReference type="Google" id="ProtNLM"/>
    </source>
</evidence>